<comment type="caution">
    <text evidence="7">The sequence shown here is derived from an EMBL/GenBank/DDBJ whole genome shotgun (WGS) entry which is preliminary data.</text>
</comment>
<keyword evidence="8" id="KW-1185">Reference proteome</keyword>
<dbReference type="PANTHER" id="PTHR21389:SF0">
    <property type="entry name" value="ETOPOSIDE-INDUCED PROTEIN 2.4 HOMOLOG"/>
    <property type="match status" value="1"/>
</dbReference>
<dbReference type="AlphaFoldDB" id="A0A401GKB8"/>
<reference evidence="7 8" key="1">
    <citation type="journal article" date="2018" name="Sci. Rep.">
        <title>Genome sequence of the cauliflower mushroom Sparassis crispa (Hanabiratake) and its association with beneficial usage.</title>
        <authorList>
            <person name="Kiyama R."/>
            <person name="Furutani Y."/>
            <person name="Kawaguchi K."/>
            <person name="Nakanishi T."/>
        </authorList>
    </citation>
    <scope>NUCLEOTIDE SEQUENCE [LARGE SCALE GENOMIC DNA]</scope>
</reference>
<feature type="transmembrane region" description="Helical" evidence="6">
    <location>
        <begin position="239"/>
        <end position="257"/>
    </location>
</feature>
<accession>A0A401GKB8</accession>
<gene>
    <name evidence="7" type="ORF">SCP_0409980</name>
</gene>
<dbReference type="GO" id="GO:0016020">
    <property type="term" value="C:membrane"/>
    <property type="evidence" value="ECO:0007669"/>
    <property type="project" value="UniProtKB-SubCell"/>
</dbReference>
<sequence>MSRPSRPYRPRPPSAYSPSAAPSFVSHASRPSLSRSSYPSFLSLYETARVQLACAAQGLLDAFRWDIVVRLVASDAEIRANVSKSMLLNSISLASIYVFELLLFPLARDQRKWLHRNVGWAYQVLWLLPVVGVSLYLNSTFCTLIAKRTFVLQHGSRAAAAAAATYTGMLNALATSAYGAIMVVTSLVVSFALGYIPVLGPWLGFTFACWVDAYYCFDFVWIARGLSLSRRIRHLEERWAYYFAFGLPIAALCMWGGSLANAALFALLWPSFIIMAMHARPVPLDPFNPAWPRAHGEQEAEIRHPSPFVPIRLPIFAPVLWLNDGIARALSVGGGAGARHRRVSSDSAESVEEGAAVQMGMVGGAPVGSVRTRTRVGSGAYAPSRRKFD</sequence>
<dbReference type="Proteomes" id="UP000287166">
    <property type="component" value="Unassembled WGS sequence"/>
</dbReference>
<feature type="transmembrane region" description="Helical" evidence="6">
    <location>
        <begin position="177"/>
        <end position="196"/>
    </location>
</feature>
<comment type="subcellular location">
    <subcellularLocation>
        <location evidence="1">Membrane</location>
        <topology evidence="1">Multi-pass membrane protein</topology>
    </subcellularLocation>
</comment>
<keyword evidence="2 6" id="KW-0812">Transmembrane</keyword>
<evidence type="ECO:0008006" key="9">
    <source>
        <dbReference type="Google" id="ProtNLM"/>
    </source>
</evidence>
<name>A0A401GKB8_9APHY</name>
<protein>
    <recommendedName>
        <fullName evidence="9">Protein EI24 homolog</fullName>
    </recommendedName>
</protein>
<dbReference type="GO" id="GO:0005783">
    <property type="term" value="C:endoplasmic reticulum"/>
    <property type="evidence" value="ECO:0007669"/>
    <property type="project" value="TreeGrafter"/>
</dbReference>
<feature type="transmembrane region" description="Helical" evidence="6">
    <location>
        <begin position="86"/>
        <end position="104"/>
    </location>
</feature>
<keyword evidence="4 6" id="KW-0472">Membrane</keyword>
<dbReference type="EMBL" id="BFAD01000004">
    <property type="protein sequence ID" value="GBE82613.1"/>
    <property type="molecule type" value="Genomic_DNA"/>
</dbReference>
<dbReference type="Pfam" id="PF07264">
    <property type="entry name" value="EI24"/>
    <property type="match status" value="1"/>
</dbReference>
<dbReference type="GeneID" id="38779530"/>
<dbReference type="OrthoDB" id="266518at2759"/>
<evidence type="ECO:0000256" key="6">
    <source>
        <dbReference type="SAM" id="Phobius"/>
    </source>
</evidence>
<evidence type="ECO:0000256" key="3">
    <source>
        <dbReference type="ARBA" id="ARBA00022989"/>
    </source>
</evidence>
<dbReference type="GO" id="GO:0016236">
    <property type="term" value="P:macroautophagy"/>
    <property type="evidence" value="ECO:0007669"/>
    <property type="project" value="TreeGrafter"/>
</dbReference>
<evidence type="ECO:0000256" key="5">
    <source>
        <dbReference type="SAM" id="MobiDB-lite"/>
    </source>
</evidence>
<evidence type="ECO:0000256" key="1">
    <source>
        <dbReference type="ARBA" id="ARBA00004141"/>
    </source>
</evidence>
<feature type="transmembrane region" description="Helical" evidence="6">
    <location>
        <begin position="124"/>
        <end position="146"/>
    </location>
</feature>
<evidence type="ECO:0000256" key="4">
    <source>
        <dbReference type="ARBA" id="ARBA00023136"/>
    </source>
</evidence>
<evidence type="ECO:0000256" key="2">
    <source>
        <dbReference type="ARBA" id="ARBA00022692"/>
    </source>
</evidence>
<keyword evidence="3 6" id="KW-1133">Transmembrane helix</keyword>
<dbReference type="RefSeq" id="XP_027613526.1">
    <property type="nucleotide sequence ID" value="XM_027757725.1"/>
</dbReference>
<evidence type="ECO:0000313" key="8">
    <source>
        <dbReference type="Proteomes" id="UP000287166"/>
    </source>
</evidence>
<dbReference type="InterPro" id="IPR059112">
    <property type="entry name" value="CysZ/EI24"/>
</dbReference>
<feature type="region of interest" description="Disordered" evidence="5">
    <location>
        <begin position="368"/>
        <end position="389"/>
    </location>
</feature>
<proteinExistence type="predicted"/>
<organism evidence="7 8">
    <name type="scientific">Sparassis crispa</name>
    <dbReference type="NCBI Taxonomy" id="139825"/>
    <lineage>
        <taxon>Eukaryota</taxon>
        <taxon>Fungi</taxon>
        <taxon>Dikarya</taxon>
        <taxon>Basidiomycota</taxon>
        <taxon>Agaricomycotina</taxon>
        <taxon>Agaricomycetes</taxon>
        <taxon>Polyporales</taxon>
        <taxon>Sparassidaceae</taxon>
        <taxon>Sparassis</taxon>
    </lineage>
</organism>
<feature type="region of interest" description="Disordered" evidence="5">
    <location>
        <begin position="1"/>
        <end position="24"/>
    </location>
</feature>
<dbReference type="InParanoid" id="A0A401GKB8"/>
<dbReference type="PANTHER" id="PTHR21389">
    <property type="entry name" value="P53 INDUCED PROTEIN"/>
    <property type="match status" value="1"/>
</dbReference>
<feature type="transmembrane region" description="Helical" evidence="6">
    <location>
        <begin position="202"/>
        <end position="227"/>
    </location>
</feature>
<evidence type="ECO:0000313" key="7">
    <source>
        <dbReference type="EMBL" id="GBE82613.1"/>
    </source>
</evidence>